<feature type="region of interest" description="Disordered" evidence="1">
    <location>
        <begin position="372"/>
        <end position="489"/>
    </location>
</feature>
<sequence length="489" mass="49366">MTEPLGISVGTTSLVAARPGAAAVIWPAEVTIGDHLWTNFVDRVGDPTPLTHEGFAYRAEQLLAAALSGLADAEGSGLAAVSGVAVPAHWGPGRRDALRDALWNLPALASAAAPPVLVSDAAAALRSLQTGAGLPRHGVVVVCDFAPDGTSVTLADGAADYRQIGETVRFAELSGGGQEVLQALDGALDRARVARGDISAVAAVGEGATTAVVQQLSDHLHMQVTVSAHPHLDAALGASLAAARQLAADAPTGMAPAPLIADVGPQSATMAAALAWSNDEAPVESGGYEQTYAYGDYDYRGYGDEDDDLSILGDEPATKRGSGLARSVPLLLGGAAAVAAVAVGGFAYTLTGTSTPDTPSVKPLPATAVTSVVSSPSPAPPTAETATVTNPPVQTVTEQAPPPQTPTTVVTTTTTTPPTTTTTTTSTTTTTTTTTTPTTTTTTPTTTTTVPTTTTEWDTTTTRRPLIPGLPPPPRIPGLPPMPNLNVAP</sequence>
<dbReference type="EMBL" id="CP092362">
    <property type="protein sequence ID" value="ULN43898.1"/>
    <property type="molecule type" value="Genomic_DNA"/>
</dbReference>
<proteinExistence type="predicted"/>
<protein>
    <recommendedName>
        <fullName evidence="4">Molecular chaperone</fullName>
    </recommendedName>
</protein>
<evidence type="ECO:0008006" key="4">
    <source>
        <dbReference type="Google" id="ProtNLM"/>
    </source>
</evidence>
<accession>A0ABY3TUX0</accession>
<feature type="compositionally biased region" description="Low complexity" evidence="1">
    <location>
        <begin position="406"/>
        <end position="467"/>
    </location>
</feature>
<feature type="compositionally biased region" description="Pro residues" evidence="1">
    <location>
        <begin position="468"/>
        <end position="483"/>
    </location>
</feature>
<evidence type="ECO:0000256" key="1">
    <source>
        <dbReference type="SAM" id="MobiDB-lite"/>
    </source>
</evidence>
<keyword evidence="3" id="KW-1185">Reference proteome</keyword>
<dbReference type="Gene3D" id="3.30.420.40">
    <property type="match status" value="2"/>
</dbReference>
<dbReference type="RefSeq" id="WP_240180036.1">
    <property type="nucleotide sequence ID" value="NZ_CP092362.2"/>
</dbReference>
<evidence type="ECO:0000313" key="3">
    <source>
        <dbReference type="Proteomes" id="UP001055337"/>
    </source>
</evidence>
<name>A0ABY3TUX0_9MYCO</name>
<evidence type="ECO:0000313" key="2">
    <source>
        <dbReference type="EMBL" id="ULN43898.1"/>
    </source>
</evidence>
<organism evidence="2 3">
    <name type="scientific">Mycolicibacterium crocinum</name>
    <dbReference type="NCBI Taxonomy" id="388459"/>
    <lineage>
        <taxon>Bacteria</taxon>
        <taxon>Bacillati</taxon>
        <taxon>Actinomycetota</taxon>
        <taxon>Actinomycetes</taxon>
        <taxon>Mycobacteriales</taxon>
        <taxon>Mycobacteriaceae</taxon>
        <taxon>Mycolicibacterium</taxon>
    </lineage>
</organism>
<feature type="compositionally biased region" description="Low complexity" evidence="1">
    <location>
        <begin position="372"/>
        <end position="399"/>
    </location>
</feature>
<reference evidence="2" key="1">
    <citation type="submission" date="2022-08" db="EMBL/GenBank/DDBJ databases">
        <title>Whole genome sequencing of non-tuberculosis mycobacteria type-strains.</title>
        <authorList>
            <person name="Igarashi Y."/>
            <person name="Osugi A."/>
            <person name="Mitarai S."/>
        </authorList>
    </citation>
    <scope>NUCLEOTIDE SEQUENCE</scope>
    <source>
        <strain evidence="2">JCM 16369</strain>
    </source>
</reference>
<dbReference type="Proteomes" id="UP001055337">
    <property type="component" value="Chromosome"/>
</dbReference>
<gene>
    <name evidence="2" type="ORF">MI149_13015</name>
</gene>